<keyword evidence="6" id="KW-0963">Cytoplasm</keyword>
<keyword evidence="4 6" id="KW-0488">Methylation</keyword>
<dbReference type="SUPFAM" id="SSF75620">
    <property type="entry name" value="Release factor"/>
    <property type="match status" value="1"/>
</dbReference>
<comment type="PTM">
    <text evidence="6">Methylated by PrmC. Methylation increases the termination efficiency of RF2.</text>
</comment>
<comment type="similarity">
    <text evidence="2 6">Belongs to the prokaryotic/mitochondrial release factor family.</text>
</comment>
<evidence type="ECO:0000256" key="4">
    <source>
        <dbReference type="ARBA" id="ARBA00022481"/>
    </source>
</evidence>
<dbReference type="InterPro" id="IPR004374">
    <property type="entry name" value="PrfB"/>
</dbReference>
<dbReference type="HAMAP" id="MF_00094">
    <property type="entry name" value="Rel_fac_2"/>
    <property type="match status" value="1"/>
</dbReference>
<comment type="function">
    <text evidence="1 6">Peptide chain release factor 2 directs the termination of translation in response to the peptide chain termination codons UGA and UAA.</text>
</comment>
<dbReference type="Pfam" id="PF03462">
    <property type="entry name" value="PCRF"/>
    <property type="match status" value="1"/>
</dbReference>
<keyword evidence="5 6" id="KW-0648">Protein biosynthesis</keyword>
<sequence length="366" mass="42004">MIELEEVKTFLLSLKPKIEFIEKTFKIENLDKEFLVLENKSNELGFWSNYEENKEVIERLKYVKNTLAIFKKIQEKFNDTIDLIEICDSENDISFIDEIKNSVNEIKSDIESQILISLLNSKHDENNAILTIHSGAGGTESQDWVEMMFKMYSKWADKHKMKLKILNFLDGEEAGFKNISAIIEGENAYGLLKGENGVHRLVRISPFDSSGRRHTSFAAVEIIPDLDNKIKIDIPTSEIKVDVFRASGAGGQHVNKTSSAVRITHIPTNIVVVCQNERSQFQNKESALKILKSKLYQIKECEKLENIKDIKGVQKEISWGSQIRSYIFMPYTMVKDHRTKTEVSNIDAVMNGDIDVFIYAYLEHIL</sequence>
<dbReference type="InterPro" id="IPR005139">
    <property type="entry name" value="PCRF"/>
</dbReference>
<dbReference type="Gene3D" id="1.20.58.410">
    <property type="entry name" value="Release factor"/>
    <property type="match status" value="1"/>
</dbReference>
<dbReference type="PANTHER" id="PTHR43116:SF3">
    <property type="entry name" value="CLASS I PEPTIDE CHAIN RELEASE FACTOR"/>
    <property type="match status" value="1"/>
</dbReference>
<evidence type="ECO:0000259" key="7">
    <source>
        <dbReference type="PROSITE" id="PS00745"/>
    </source>
</evidence>
<evidence type="ECO:0000313" key="8">
    <source>
        <dbReference type="EMBL" id="BED91547.1"/>
    </source>
</evidence>
<gene>
    <name evidence="6" type="primary">prfB</name>
    <name evidence="8" type="ORF">CfP315_0036</name>
</gene>
<name>A0AA48I0K8_9FIRM</name>
<dbReference type="EMBL" id="AP027924">
    <property type="protein sequence ID" value="BED91547.1"/>
    <property type="molecule type" value="Genomic_DNA"/>
</dbReference>
<organism evidence="8">
    <name type="scientific">Candidatus Improbicoccus pseudotrichonymphae</name>
    <dbReference type="NCBI Taxonomy" id="3033792"/>
    <lineage>
        <taxon>Bacteria</taxon>
        <taxon>Bacillati</taxon>
        <taxon>Bacillota</taxon>
        <taxon>Clostridia</taxon>
        <taxon>Candidatus Improbicoccus</taxon>
    </lineage>
</organism>
<accession>A0AA48I0K8</accession>
<dbReference type="FunFam" id="3.30.160.20:FF:000010">
    <property type="entry name" value="Peptide chain release factor 2"/>
    <property type="match status" value="1"/>
</dbReference>
<comment type="subcellular location">
    <subcellularLocation>
        <location evidence="6">Cytoplasm</location>
    </subcellularLocation>
</comment>
<reference evidence="8" key="1">
    <citation type="journal article" date="2023" name="ISME J.">
        <title>Emergence of putative energy parasites within Clostridia revealed by genome analysis of a novel endosymbiotic clade.</title>
        <authorList>
            <person name="Takahashi K."/>
            <person name="Kuwahara H."/>
            <person name="Horikawa Y."/>
            <person name="Izawa K."/>
            <person name="Kato D."/>
            <person name="Inagaki T."/>
            <person name="Yuki M."/>
            <person name="Ohkuma M."/>
            <person name="Hongoh Y."/>
        </authorList>
    </citation>
    <scope>NUCLEOTIDE SEQUENCE</scope>
    <source>
        <strain evidence="8">CfP3-15</strain>
    </source>
</reference>
<dbReference type="Proteomes" id="UP001337580">
    <property type="component" value="Chromosome"/>
</dbReference>
<evidence type="ECO:0000256" key="3">
    <source>
        <dbReference type="ARBA" id="ARBA00019192"/>
    </source>
</evidence>
<dbReference type="NCBIfam" id="TIGR00020">
    <property type="entry name" value="prfB"/>
    <property type="match status" value="1"/>
</dbReference>
<dbReference type="InterPro" id="IPR000352">
    <property type="entry name" value="Pep_chain_release_fac_I"/>
</dbReference>
<feature type="domain" description="Prokaryotic-type class I peptide chain release factors" evidence="7">
    <location>
        <begin position="245"/>
        <end position="261"/>
    </location>
</feature>
<protein>
    <recommendedName>
        <fullName evidence="3 6">Peptide chain release factor 2</fullName>
        <shortName evidence="6">RF-2</shortName>
    </recommendedName>
</protein>
<evidence type="ECO:0000256" key="6">
    <source>
        <dbReference type="HAMAP-Rule" id="MF_00094"/>
    </source>
</evidence>
<dbReference type="SMART" id="SM00937">
    <property type="entry name" value="PCRF"/>
    <property type="match status" value="1"/>
</dbReference>
<dbReference type="GO" id="GO:0005737">
    <property type="term" value="C:cytoplasm"/>
    <property type="evidence" value="ECO:0007669"/>
    <property type="project" value="UniProtKB-SubCell"/>
</dbReference>
<evidence type="ECO:0000256" key="1">
    <source>
        <dbReference type="ARBA" id="ARBA00002613"/>
    </source>
</evidence>
<dbReference type="Gene3D" id="3.30.160.20">
    <property type="match status" value="1"/>
</dbReference>
<dbReference type="GO" id="GO:0016149">
    <property type="term" value="F:translation release factor activity, codon specific"/>
    <property type="evidence" value="ECO:0007669"/>
    <property type="project" value="UniProtKB-UniRule"/>
</dbReference>
<dbReference type="InterPro" id="IPR045853">
    <property type="entry name" value="Pep_chain_release_fac_I_sf"/>
</dbReference>
<dbReference type="PROSITE" id="PS00745">
    <property type="entry name" value="RF_PROK_I"/>
    <property type="match status" value="1"/>
</dbReference>
<proteinExistence type="inferred from homology"/>
<dbReference type="PANTHER" id="PTHR43116">
    <property type="entry name" value="PEPTIDE CHAIN RELEASE FACTOR 2"/>
    <property type="match status" value="1"/>
</dbReference>
<dbReference type="Pfam" id="PF00472">
    <property type="entry name" value="RF-1"/>
    <property type="match status" value="1"/>
</dbReference>
<feature type="modified residue" description="N5-methylglutamine" evidence="6">
    <location>
        <position position="252"/>
    </location>
</feature>
<dbReference type="KEGG" id="ips:CfP315_0036"/>
<dbReference type="AlphaFoldDB" id="A0AA48I0K8"/>
<dbReference type="Gene3D" id="3.30.70.1660">
    <property type="match status" value="1"/>
</dbReference>
<evidence type="ECO:0000256" key="2">
    <source>
        <dbReference type="ARBA" id="ARBA00010835"/>
    </source>
</evidence>
<evidence type="ECO:0000256" key="5">
    <source>
        <dbReference type="ARBA" id="ARBA00022917"/>
    </source>
</evidence>